<evidence type="ECO:0000256" key="2">
    <source>
        <dbReference type="ARBA" id="ARBA00021975"/>
    </source>
</evidence>
<dbReference type="FunFam" id="3.30.565.10:FF:000003">
    <property type="entry name" value="DNA mismatch repair endonuclease MutL"/>
    <property type="match status" value="1"/>
</dbReference>
<dbReference type="Pfam" id="PF01119">
    <property type="entry name" value="DNA_mis_repair"/>
    <property type="match status" value="1"/>
</dbReference>
<dbReference type="Pfam" id="PF13589">
    <property type="entry name" value="HATPase_c_3"/>
    <property type="match status" value="1"/>
</dbReference>
<dbReference type="Gene3D" id="3.30.565.10">
    <property type="entry name" value="Histidine kinase-like ATPase, C-terminal domain"/>
    <property type="match status" value="1"/>
</dbReference>
<dbReference type="Gene3D" id="3.30.1540.20">
    <property type="entry name" value="MutL, C-terminal domain, dimerisation subdomain"/>
    <property type="match status" value="1"/>
</dbReference>
<dbReference type="PANTHER" id="PTHR10073">
    <property type="entry name" value="DNA MISMATCH REPAIR PROTEIN MLH, PMS, MUTL"/>
    <property type="match status" value="1"/>
</dbReference>
<dbReference type="PANTHER" id="PTHR10073:SF12">
    <property type="entry name" value="DNA MISMATCH REPAIR PROTEIN MLH1"/>
    <property type="match status" value="1"/>
</dbReference>
<proteinExistence type="inferred from homology"/>
<evidence type="ECO:0000259" key="8">
    <source>
        <dbReference type="SMART" id="SM01340"/>
    </source>
</evidence>
<gene>
    <name evidence="5 9" type="primary">mutL</name>
    <name evidence="9" type="ORF">GCM10011496_38660</name>
</gene>
<protein>
    <recommendedName>
        <fullName evidence="2 5">DNA mismatch repair protein MutL</fullName>
    </recommendedName>
</protein>
<feature type="domain" description="MutL C-terminal dimerisation" evidence="7">
    <location>
        <begin position="435"/>
        <end position="579"/>
    </location>
</feature>
<dbReference type="Gene3D" id="3.30.1370.100">
    <property type="entry name" value="MutL, C-terminal domain, regulatory subdomain"/>
    <property type="match status" value="1"/>
</dbReference>
<dbReference type="CDD" id="cd03482">
    <property type="entry name" value="MutL_Trans_MutL"/>
    <property type="match status" value="1"/>
</dbReference>
<comment type="similarity">
    <text evidence="1 5">Belongs to the DNA mismatch repair MutL/HexB family.</text>
</comment>
<dbReference type="GO" id="GO:0030983">
    <property type="term" value="F:mismatched DNA binding"/>
    <property type="evidence" value="ECO:0007669"/>
    <property type="project" value="InterPro"/>
</dbReference>
<dbReference type="InterPro" id="IPR014790">
    <property type="entry name" value="MutL_C"/>
</dbReference>
<dbReference type="Pfam" id="PF08676">
    <property type="entry name" value="MutL_C"/>
    <property type="match status" value="1"/>
</dbReference>
<dbReference type="InterPro" id="IPR014721">
    <property type="entry name" value="Ribsml_uS5_D2-typ_fold_subgr"/>
</dbReference>
<dbReference type="PROSITE" id="PS00058">
    <property type="entry name" value="DNA_MISMATCH_REPAIR_1"/>
    <property type="match status" value="1"/>
</dbReference>
<dbReference type="InterPro" id="IPR014762">
    <property type="entry name" value="DNA_mismatch_repair_CS"/>
</dbReference>
<reference evidence="9" key="1">
    <citation type="journal article" date="2014" name="Int. J. Syst. Evol. Microbiol.">
        <title>Complete genome sequence of Corynebacterium casei LMG S-19264T (=DSM 44701T), isolated from a smear-ripened cheese.</title>
        <authorList>
            <consortium name="US DOE Joint Genome Institute (JGI-PGF)"/>
            <person name="Walter F."/>
            <person name="Albersmeier A."/>
            <person name="Kalinowski J."/>
            <person name="Ruckert C."/>
        </authorList>
    </citation>
    <scope>NUCLEOTIDE SEQUENCE</scope>
    <source>
        <strain evidence="9">CGMCC 1.15322</strain>
    </source>
</reference>
<dbReference type="GO" id="GO:0005524">
    <property type="term" value="F:ATP binding"/>
    <property type="evidence" value="ECO:0007669"/>
    <property type="project" value="InterPro"/>
</dbReference>
<dbReference type="GO" id="GO:0016887">
    <property type="term" value="F:ATP hydrolysis activity"/>
    <property type="evidence" value="ECO:0007669"/>
    <property type="project" value="InterPro"/>
</dbReference>
<dbReference type="InterPro" id="IPR038973">
    <property type="entry name" value="MutL/Mlh/Pms-like"/>
</dbReference>
<feature type="region of interest" description="Disordered" evidence="6">
    <location>
        <begin position="400"/>
        <end position="424"/>
    </location>
</feature>
<dbReference type="InterPro" id="IPR037198">
    <property type="entry name" value="MutL_C_sf"/>
</dbReference>
<organism evidence="9 10">
    <name type="scientific">Polaromonas eurypsychrophila</name>
    <dbReference type="NCBI Taxonomy" id="1614635"/>
    <lineage>
        <taxon>Bacteria</taxon>
        <taxon>Pseudomonadati</taxon>
        <taxon>Pseudomonadota</taxon>
        <taxon>Betaproteobacteria</taxon>
        <taxon>Burkholderiales</taxon>
        <taxon>Comamonadaceae</taxon>
        <taxon>Polaromonas</taxon>
    </lineage>
</organism>
<keyword evidence="3 5" id="KW-0227">DNA damage</keyword>
<dbReference type="SUPFAM" id="SSF54211">
    <property type="entry name" value="Ribosomal protein S5 domain 2-like"/>
    <property type="match status" value="1"/>
</dbReference>
<keyword evidence="4 5" id="KW-0234">DNA repair</keyword>
<evidence type="ECO:0000259" key="7">
    <source>
        <dbReference type="SMART" id="SM00853"/>
    </source>
</evidence>
<dbReference type="RefSeq" id="WP_188710232.1">
    <property type="nucleotide sequence ID" value="NZ_BMIG01000022.1"/>
</dbReference>
<dbReference type="InterPro" id="IPR020667">
    <property type="entry name" value="DNA_mismatch_repair_MutL"/>
</dbReference>
<dbReference type="InterPro" id="IPR042121">
    <property type="entry name" value="MutL_C_regsub"/>
</dbReference>
<dbReference type="InterPro" id="IPR020568">
    <property type="entry name" value="Ribosomal_Su5_D2-typ_SF"/>
</dbReference>
<dbReference type="HAMAP" id="MF_00149">
    <property type="entry name" value="DNA_mis_repair"/>
    <property type="match status" value="1"/>
</dbReference>
<keyword evidence="10" id="KW-1185">Reference proteome</keyword>
<reference evidence="9" key="2">
    <citation type="submission" date="2020-09" db="EMBL/GenBank/DDBJ databases">
        <authorList>
            <person name="Sun Q."/>
            <person name="Zhou Y."/>
        </authorList>
    </citation>
    <scope>NUCLEOTIDE SEQUENCE</scope>
    <source>
        <strain evidence="9">CGMCC 1.15322</strain>
    </source>
</reference>
<evidence type="ECO:0000256" key="1">
    <source>
        <dbReference type="ARBA" id="ARBA00006082"/>
    </source>
</evidence>
<sequence length="623" mass="67470">MTLAPLPRRPIRELPDELISQIAAGEVVERPASVVRELVDNALDAGATQVTVRLQAGGVRLIAVEDDGSGIPRDELAVALRRHATSKISSLQDLESVGTMGFRGEALAAINSIADMSLLSRTEGDSHAWQLDGRSGELKPVARSRGTTVEVRELFYATPARRKFLKTDATELAHCIEAVRRHALVRPDVGFAIWHEGKLIEQWRASDGAADQNAHDQRLSDVLGSELLAQSVAVDYRSGALHVTGRAGIPDAARARADQQFAYVNGRYVRDKVLTHAARSAYEDVLHGHRQPVYALYVAMDPARVDVNVHPTKIEVRFRDSREVHQAVRHAVENALAAPRAAAAALAAPNGIVPGIFESNQAPAHAAWAQPAINFGAHQPVRQDARVSDFEAMWPSAAPSTVLPEPEQALRSAEASSTGIQNADLPPGDWPLGRAIAQLQGIYVLAENTQGLVIVDMHAAHERIVYERLKNQLDASASISSQPLLIPATFAATPQEVAAAEASEQTLKALGLEITPFSPRTLAVRAVPTSLAQGDAVELARSVLAELAQHEASTVIQRAHNELLSTMACHGAVRANRKLTLDEMNGLLRQMEATERSDQCNHGRPTWRQITVKELDGLFLRGR</sequence>
<feature type="domain" description="DNA mismatch repair protein S5" evidence="8">
    <location>
        <begin position="219"/>
        <end position="337"/>
    </location>
</feature>
<accession>A0A916SS58</accession>
<dbReference type="InterPro" id="IPR042120">
    <property type="entry name" value="MutL_C_dimsub"/>
</dbReference>
<dbReference type="SMART" id="SM01340">
    <property type="entry name" value="DNA_mis_repair"/>
    <property type="match status" value="1"/>
</dbReference>
<evidence type="ECO:0000256" key="5">
    <source>
        <dbReference type="HAMAP-Rule" id="MF_00149"/>
    </source>
</evidence>
<evidence type="ECO:0000313" key="9">
    <source>
        <dbReference type="EMBL" id="GGB13949.1"/>
    </source>
</evidence>
<dbReference type="EMBL" id="BMIG01000022">
    <property type="protein sequence ID" value="GGB13949.1"/>
    <property type="molecule type" value="Genomic_DNA"/>
</dbReference>
<comment type="caution">
    <text evidence="9">The sequence shown here is derived from an EMBL/GenBank/DDBJ whole genome shotgun (WGS) entry which is preliminary data.</text>
</comment>
<dbReference type="Gene3D" id="3.30.230.10">
    <property type="match status" value="1"/>
</dbReference>
<comment type="function">
    <text evidence="5">This protein is involved in the repair of mismatches in DNA. It is required for dam-dependent methyl-directed DNA mismatch repair. May act as a 'molecular matchmaker', a protein that promotes the formation of a stable complex between two or more DNA-binding proteins in an ATP-dependent manner without itself being part of a final effector complex.</text>
</comment>
<dbReference type="NCBIfam" id="TIGR00585">
    <property type="entry name" value="mutl"/>
    <property type="match status" value="1"/>
</dbReference>
<dbReference type="CDD" id="cd16926">
    <property type="entry name" value="HATPase_MutL-MLH-PMS-like"/>
    <property type="match status" value="1"/>
</dbReference>
<name>A0A916SS58_9BURK</name>
<dbReference type="GO" id="GO:0006298">
    <property type="term" value="P:mismatch repair"/>
    <property type="evidence" value="ECO:0007669"/>
    <property type="project" value="UniProtKB-UniRule"/>
</dbReference>
<dbReference type="SUPFAM" id="SSF55874">
    <property type="entry name" value="ATPase domain of HSP90 chaperone/DNA topoisomerase II/histidine kinase"/>
    <property type="match status" value="1"/>
</dbReference>
<dbReference type="SUPFAM" id="SSF118116">
    <property type="entry name" value="DNA mismatch repair protein MutL"/>
    <property type="match status" value="1"/>
</dbReference>
<dbReference type="Proteomes" id="UP000620596">
    <property type="component" value="Unassembled WGS sequence"/>
</dbReference>
<dbReference type="GO" id="GO:0140664">
    <property type="term" value="F:ATP-dependent DNA damage sensor activity"/>
    <property type="evidence" value="ECO:0007669"/>
    <property type="project" value="InterPro"/>
</dbReference>
<dbReference type="GO" id="GO:0032300">
    <property type="term" value="C:mismatch repair complex"/>
    <property type="evidence" value="ECO:0007669"/>
    <property type="project" value="InterPro"/>
</dbReference>
<dbReference type="InterPro" id="IPR002099">
    <property type="entry name" value="MutL/Mlh/PMS"/>
</dbReference>
<evidence type="ECO:0000256" key="4">
    <source>
        <dbReference type="ARBA" id="ARBA00023204"/>
    </source>
</evidence>
<dbReference type="NCBIfam" id="NF000949">
    <property type="entry name" value="PRK00095.1-2"/>
    <property type="match status" value="1"/>
</dbReference>
<dbReference type="SMART" id="SM00853">
    <property type="entry name" value="MutL_C"/>
    <property type="match status" value="1"/>
</dbReference>
<dbReference type="AlphaFoldDB" id="A0A916SS58"/>
<dbReference type="InterPro" id="IPR036890">
    <property type="entry name" value="HATPase_C_sf"/>
</dbReference>
<dbReference type="InterPro" id="IPR013507">
    <property type="entry name" value="DNA_mismatch_S5_2-like"/>
</dbReference>
<evidence type="ECO:0000256" key="3">
    <source>
        <dbReference type="ARBA" id="ARBA00022763"/>
    </source>
</evidence>
<evidence type="ECO:0000313" key="10">
    <source>
        <dbReference type="Proteomes" id="UP000620596"/>
    </source>
</evidence>
<evidence type="ECO:0000256" key="6">
    <source>
        <dbReference type="SAM" id="MobiDB-lite"/>
    </source>
</evidence>